<dbReference type="AlphaFoldDB" id="A0AAJ2NBE8"/>
<dbReference type="EMBL" id="JAVYAA010000008">
    <property type="protein sequence ID" value="MDT8979649.1"/>
    <property type="molecule type" value="Genomic_DNA"/>
</dbReference>
<dbReference type="Pfam" id="PF09388">
    <property type="entry name" value="SpoOE-like"/>
    <property type="match status" value="1"/>
</dbReference>
<reference evidence="3" key="1">
    <citation type="submission" date="2023-09" db="EMBL/GenBank/DDBJ databases">
        <title>Paenibacillus sp. chi10 Genome sequencing and assembly.</title>
        <authorList>
            <person name="Kim I."/>
        </authorList>
    </citation>
    <scope>NUCLEOTIDE SEQUENCE [LARGE SCALE GENOMIC DNA]</scope>
    <source>
        <strain evidence="3">chi10</strain>
    </source>
</reference>
<sequence length="442" mass="51287">MGVVKPRNETLGELIRRYRDELNMTQQELANRSGVNNKRISFLEYGGAPRDYAILQPIFSILHIPAHEVVTALANMKIHSEIWFCLLQQLVSSEDDISLAREVMAHLMASLDENSEVRFGKLLSIVQKGIGNLESRLELMDDAIMYAQRQGWQTYVAKGLFYRYLVERDDFSKMEETYHSGKQVLAYAEDLTCEDRVILYYKLSVHAYTLRKYNDSIEFGKLLLACDKTESTYKAYSILLISSSYYYKSQFELAEKYLNRIRLTRFPFLKDHVTFMQAKLHEQRGETESAIYHLQLCMESSTYQLNIVNSLLHIYLQQRDIDAAQHLLQGESDYLEEDFSNPMKINELANYYINKGKVMSGINRQKEAIDYFKKGISMFTRLTETDEALLRQLEQTRLNMISAVADGRNLTDATVVRLSQELDGYIVEFQKKSILKRAVLTT</sequence>
<evidence type="ECO:0000313" key="2">
    <source>
        <dbReference type="EMBL" id="MDT8979649.1"/>
    </source>
</evidence>
<keyword evidence="3" id="KW-1185">Reference proteome</keyword>
<evidence type="ECO:0000313" key="3">
    <source>
        <dbReference type="Proteomes" id="UP001250538"/>
    </source>
</evidence>
<dbReference type="Gene3D" id="1.25.40.10">
    <property type="entry name" value="Tetratricopeptide repeat domain"/>
    <property type="match status" value="1"/>
</dbReference>
<evidence type="ECO:0000259" key="1">
    <source>
        <dbReference type="PROSITE" id="PS50943"/>
    </source>
</evidence>
<comment type="caution">
    <text evidence="2">The sequence shown here is derived from an EMBL/GenBank/DDBJ whole genome shotgun (WGS) entry which is preliminary data.</text>
</comment>
<protein>
    <submittedName>
        <fullName evidence="2">Spo0E family sporulation regulatory protein-aspartic acid phosphatase</fullName>
    </submittedName>
</protein>
<dbReference type="InterPro" id="IPR010982">
    <property type="entry name" value="Lambda_DNA-bd_dom_sf"/>
</dbReference>
<organism evidence="2 3">
    <name type="scientific">Paenibacillus suaedae</name>
    <dbReference type="NCBI Taxonomy" id="3077233"/>
    <lineage>
        <taxon>Bacteria</taxon>
        <taxon>Bacillati</taxon>
        <taxon>Bacillota</taxon>
        <taxon>Bacilli</taxon>
        <taxon>Bacillales</taxon>
        <taxon>Paenibacillaceae</taxon>
        <taxon>Paenibacillus</taxon>
    </lineage>
</organism>
<dbReference type="Proteomes" id="UP001250538">
    <property type="component" value="Unassembled WGS sequence"/>
</dbReference>
<gene>
    <name evidence="2" type="ORF">RQP50_25790</name>
</gene>
<dbReference type="InterPro" id="IPR001387">
    <property type="entry name" value="Cro/C1-type_HTH"/>
</dbReference>
<dbReference type="SUPFAM" id="SSF47413">
    <property type="entry name" value="lambda repressor-like DNA-binding domains"/>
    <property type="match status" value="1"/>
</dbReference>
<name>A0AAJ2NBE8_9BACL</name>
<dbReference type="GO" id="GO:0043937">
    <property type="term" value="P:regulation of sporulation"/>
    <property type="evidence" value="ECO:0007669"/>
    <property type="project" value="InterPro"/>
</dbReference>
<dbReference type="CDD" id="cd00093">
    <property type="entry name" value="HTH_XRE"/>
    <property type="match status" value="1"/>
</dbReference>
<dbReference type="SUPFAM" id="SSF140500">
    <property type="entry name" value="BAS1536-like"/>
    <property type="match status" value="1"/>
</dbReference>
<accession>A0AAJ2NBE8</accession>
<feature type="domain" description="HTH cro/C1-type" evidence="1">
    <location>
        <begin position="15"/>
        <end position="69"/>
    </location>
</feature>
<dbReference type="InterPro" id="IPR037208">
    <property type="entry name" value="Spo0E-like_sf"/>
</dbReference>
<dbReference type="InterPro" id="IPR036638">
    <property type="entry name" value="HLH_DNA-bd_sf"/>
</dbReference>
<dbReference type="SMART" id="SM00530">
    <property type="entry name" value="HTH_XRE"/>
    <property type="match status" value="1"/>
</dbReference>
<proteinExistence type="predicted"/>
<dbReference type="SUPFAM" id="SSF48452">
    <property type="entry name" value="TPR-like"/>
    <property type="match status" value="1"/>
</dbReference>
<dbReference type="GO" id="GO:0046983">
    <property type="term" value="F:protein dimerization activity"/>
    <property type="evidence" value="ECO:0007669"/>
    <property type="project" value="InterPro"/>
</dbReference>
<dbReference type="PROSITE" id="PS50943">
    <property type="entry name" value="HTH_CROC1"/>
    <property type="match status" value="1"/>
</dbReference>
<dbReference type="RefSeq" id="WP_315747149.1">
    <property type="nucleotide sequence ID" value="NZ_JAVYAA010000008.1"/>
</dbReference>
<dbReference type="InterPro" id="IPR011990">
    <property type="entry name" value="TPR-like_helical_dom_sf"/>
</dbReference>
<dbReference type="InterPro" id="IPR018540">
    <property type="entry name" value="Spo0E-like"/>
</dbReference>
<dbReference type="Gene3D" id="4.10.280.10">
    <property type="entry name" value="Helix-loop-helix DNA-binding domain"/>
    <property type="match status" value="1"/>
</dbReference>
<dbReference type="Gene3D" id="1.10.260.40">
    <property type="entry name" value="lambda repressor-like DNA-binding domains"/>
    <property type="match status" value="1"/>
</dbReference>
<dbReference type="GO" id="GO:0003677">
    <property type="term" value="F:DNA binding"/>
    <property type="evidence" value="ECO:0007669"/>
    <property type="project" value="InterPro"/>
</dbReference>
<dbReference type="Pfam" id="PF01381">
    <property type="entry name" value="HTH_3"/>
    <property type="match status" value="1"/>
</dbReference>